<reference evidence="2" key="1">
    <citation type="journal article" date="2017" name="Genome Announc.">
        <title>Draft Genome Sequence of Terrimicrobium sacchariphilum NM-5T, a Facultative Anaerobic Soil Bacterium of the Class Spartobacteria.</title>
        <authorList>
            <person name="Qiu Y.L."/>
            <person name="Tourlousse D.M."/>
            <person name="Matsuura N."/>
            <person name="Ohashi A."/>
            <person name="Sekiguchi Y."/>
        </authorList>
    </citation>
    <scope>NUCLEOTIDE SEQUENCE [LARGE SCALE GENOMIC DNA]</scope>
    <source>
        <strain evidence="2">NM-5</strain>
    </source>
</reference>
<evidence type="ECO:0000313" key="1">
    <source>
        <dbReference type="EMBL" id="GAT32248.1"/>
    </source>
</evidence>
<protein>
    <submittedName>
        <fullName evidence="1">Uncharacterized protein</fullName>
    </submittedName>
</protein>
<evidence type="ECO:0000313" key="2">
    <source>
        <dbReference type="Proteomes" id="UP000076023"/>
    </source>
</evidence>
<gene>
    <name evidence="1" type="ORF">TSACC_2646</name>
</gene>
<organism evidence="1 2">
    <name type="scientific">Terrimicrobium sacchariphilum</name>
    <dbReference type="NCBI Taxonomy" id="690879"/>
    <lineage>
        <taxon>Bacteria</taxon>
        <taxon>Pseudomonadati</taxon>
        <taxon>Verrucomicrobiota</taxon>
        <taxon>Terrimicrobiia</taxon>
        <taxon>Terrimicrobiales</taxon>
        <taxon>Terrimicrobiaceae</taxon>
        <taxon>Terrimicrobium</taxon>
    </lineage>
</organism>
<dbReference type="InParanoid" id="A0A146G616"/>
<comment type="caution">
    <text evidence="1">The sequence shown here is derived from an EMBL/GenBank/DDBJ whole genome shotgun (WGS) entry which is preliminary data.</text>
</comment>
<sequence>MAAILGLPGAYAGGLTLDRELKFSSDELSSGTATKPLAIYSAEPTAPDTLAWDAMGVSLLYGNRLCMTDAGSTDSWVIWKVALPPGYSAKKVTLGLAQIILDGAKSGEGDDKVAVSFSLDGQTWTPIEEIENLGTRTDAKIISKFVCEKEIDGAGVEEFYLRIGHAEGTDIQSDSGYWAVLTSTDPQGGPSPDSFISVVVNH</sequence>
<dbReference type="STRING" id="690879.TSACC_2646"/>
<proteinExistence type="predicted"/>
<dbReference type="AlphaFoldDB" id="A0A146G616"/>
<dbReference type="RefSeq" id="WP_075078090.1">
    <property type="nucleotide sequence ID" value="NZ_BDCO01000002.1"/>
</dbReference>
<accession>A0A146G616</accession>
<name>A0A146G616_TERSA</name>
<dbReference type="Proteomes" id="UP000076023">
    <property type="component" value="Unassembled WGS sequence"/>
</dbReference>
<dbReference type="EMBL" id="BDCO01000002">
    <property type="protein sequence ID" value="GAT32248.1"/>
    <property type="molecule type" value="Genomic_DNA"/>
</dbReference>
<keyword evidence="2" id="KW-1185">Reference proteome</keyword>